<proteinExistence type="predicted"/>
<reference evidence="1" key="2">
    <citation type="submission" date="2010-07" db="EMBL/GenBank/DDBJ databases">
        <authorList>
            <consortium name="The Broad Institute Genome Sequencing Platform"/>
            <consortium name="Broad Institute Genome Sequencing Center for Infectious Disease"/>
            <person name="Ma L.-J."/>
            <person name="Dead R."/>
            <person name="Young S."/>
            <person name="Zeng Q."/>
            <person name="Koehrsen M."/>
            <person name="Alvarado L."/>
            <person name="Berlin A."/>
            <person name="Chapman S.B."/>
            <person name="Chen Z."/>
            <person name="Freedman E."/>
            <person name="Gellesch M."/>
            <person name="Goldberg J."/>
            <person name="Griggs A."/>
            <person name="Gujja S."/>
            <person name="Heilman E.R."/>
            <person name="Heiman D."/>
            <person name="Hepburn T."/>
            <person name="Howarth C."/>
            <person name="Jen D."/>
            <person name="Larson L."/>
            <person name="Mehta T."/>
            <person name="Neiman D."/>
            <person name="Pearson M."/>
            <person name="Roberts A."/>
            <person name="Saif S."/>
            <person name="Shea T."/>
            <person name="Shenoy N."/>
            <person name="Sisk P."/>
            <person name="Stolte C."/>
            <person name="Sykes S."/>
            <person name="Walk T."/>
            <person name="White J."/>
            <person name="Yandava C."/>
            <person name="Haas B."/>
            <person name="Nusbaum C."/>
            <person name="Birren B."/>
        </authorList>
    </citation>
    <scope>NUCLEOTIDE SEQUENCE</scope>
    <source>
        <strain evidence="1">R3-111a-1</strain>
    </source>
</reference>
<evidence type="ECO:0000313" key="3">
    <source>
        <dbReference type="Proteomes" id="UP000006039"/>
    </source>
</evidence>
<dbReference type="HOGENOM" id="CLU_2320514_0_0_1"/>
<reference evidence="1" key="3">
    <citation type="submission" date="2010-09" db="EMBL/GenBank/DDBJ databases">
        <title>Annotation of Gaeumannomyces graminis var. tritici R3-111a-1.</title>
        <authorList>
            <consortium name="The Broad Institute Genome Sequencing Platform"/>
            <person name="Ma L.-J."/>
            <person name="Dead R."/>
            <person name="Young S.K."/>
            <person name="Zeng Q."/>
            <person name="Gargeya S."/>
            <person name="Fitzgerald M."/>
            <person name="Haas B."/>
            <person name="Abouelleil A."/>
            <person name="Alvarado L."/>
            <person name="Arachchi H.M."/>
            <person name="Berlin A."/>
            <person name="Brown A."/>
            <person name="Chapman S.B."/>
            <person name="Chen Z."/>
            <person name="Dunbar C."/>
            <person name="Freedman E."/>
            <person name="Gearin G."/>
            <person name="Gellesch M."/>
            <person name="Goldberg J."/>
            <person name="Griggs A."/>
            <person name="Gujja S."/>
            <person name="Heiman D."/>
            <person name="Howarth C."/>
            <person name="Larson L."/>
            <person name="Lui A."/>
            <person name="MacDonald P.J.P."/>
            <person name="Mehta T."/>
            <person name="Montmayeur A."/>
            <person name="Murphy C."/>
            <person name="Neiman D."/>
            <person name="Pearson M."/>
            <person name="Priest M."/>
            <person name="Roberts A."/>
            <person name="Saif S."/>
            <person name="Shea T."/>
            <person name="Shenoy N."/>
            <person name="Sisk P."/>
            <person name="Stolte C."/>
            <person name="Sykes S."/>
            <person name="Yandava C."/>
            <person name="Wortman J."/>
            <person name="Nusbaum C."/>
            <person name="Birren B."/>
        </authorList>
    </citation>
    <scope>NUCLEOTIDE SEQUENCE</scope>
    <source>
        <strain evidence="1">R3-111a-1</strain>
    </source>
</reference>
<reference evidence="2" key="5">
    <citation type="submission" date="2018-04" db="UniProtKB">
        <authorList>
            <consortium name="EnsemblFungi"/>
        </authorList>
    </citation>
    <scope>IDENTIFICATION</scope>
    <source>
        <strain evidence="2">R3-111a-1</strain>
    </source>
</reference>
<evidence type="ECO:0000313" key="2">
    <source>
        <dbReference type="EnsemblFungi" id="EJT79430"/>
    </source>
</evidence>
<evidence type="ECO:0000313" key="1">
    <source>
        <dbReference type="EMBL" id="EJT79430.1"/>
    </source>
</evidence>
<dbReference type="EnsemblFungi" id="EJT79430">
    <property type="protein sequence ID" value="EJT79430"/>
    <property type="gene ID" value="GGTG_04514"/>
</dbReference>
<dbReference type="EMBL" id="GL385396">
    <property type="protein sequence ID" value="EJT79430.1"/>
    <property type="molecule type" value="Genomic_DNA"/>
</dbReference>
<dbReference type="GeneID" id="20344972"/>
<keyword evidence="3" id="KW-1185">Reference proteome</keyword>
<name>J3NTB5_GAET3</name>
<sequence length="99" mass="11508">MAPFKRSYDILKTITLAGRVIEVGVYTRVSGFYRPFFSQTEFDATIERLKRAPSLVLKKATKVLLHTHVYTSNADLRLHSTMWCLNKWNNIIKKIHLVV</sequence>
<organism evidence="1">
    <name type="scientific">Gaeumannomyces tritici (strain R3-111a-1)</name>
    <name type="common">Wheat and barley take-all root rot fungus</name>
    <name type="synonym">Gaeumannomyces graminis var. tritici</name>
    <dbReference type="NCBI Taxonomy" id="644352"/>
    <lineage>
        <taxon>Eukaryota</taxon>
        <taxon>Fungi</taxon>
        <taxon>Dikarya</taxon>
        <taxon>Ascomycota</taxon>
        <taxon>Pezizomycotina</taxon>
        <taxon>Sordariomycetes</taxon>
        <taxon>Sordariomycetidae</taxon>
        <taxon>Magnaporthales</taxon>
        <taxon>Magnaporthaceae</taxon>
        <taxon>Gaeumannomyces</taxon>
    </lineage>
</organism>
<dbReference type="Proteomes" id="UP000006039">
    <property type="component" value="Unassembled WGS sequence"/>
</dbReference>
<dbReference type="VEuPathDB" id="FungiDB:GGTG_04514"/>
<dbReference type="RefSeq" id="XP_009220575.1">
    <property type="nucleotide sequence ID" value="XM_009222311.1"/>
</dbReference>
<dbReference type="AlphaFoldDB" id="J3NTB5"/>
<accession>J3NTB5</accession>
<reference evidence="2" key="4">
    <citation type="journal article" date="2015" name="G3 (Bethesda)">
        <title>Genome sequences of three phytopathogenic species of the Magnaporthaceae family of fungi.</title>
        <authorList>
            <person name="Okagaki L.H."/>
            <person name="Nunes C.C."/>
            <person name="Sailsbery J."/>
            <person name="Clay B."/>
            <person name="Brown D."/>
            <person name="John T."/>
            <person name="Oh Y."/>
            <person name="Young N."/>
            <person name="Fitzgerald M."/>
            <person name="Haas B.J."/>
            <person name="Zeng Q."/>
            <person name="Young S."/>
            <person name="Adiconis X."/>
            <person name="Fan L."/>
            <person name="Levin J.Z."/>
            <person name="Mitchell T.K."/>
            <person name="Okubara P.A."/>
            <person name="Farman M.L."/>
            <person name="Kohn L.M."/>
            <person name="Birren B."/>
            <person name="Ma L.-J."/>
            <person name="Dean R.A."/>
        </authorList>
    </citation>
    <scope>NUCLEOTIDE SEQUENCE</scope>
    <source>
        <strain evidence="2">R3-111a-1</strain>
    </source>
</reference>
<gene>
    <name evidence="2" type="primary">20344972</name>
    <name evidence="1" type="ORF">GGTG_04514</name>
</gene>
<reference evidence="3" key="1">
    <citation type="submission" date="2010-07" db="EMBL/GenBank/DDBJ databases">
        <title>The genome sequence of Gaeumannomyces graminis var. tritici strain R3-111a-1.</title>
        <authorList>
            <consortium name="The Broad Institute Genome Sequencing Platform"/>
            <person name="Ma L.-J."/>
            <person name="Dead R."/>
            <person name="Young S."/>
            <person name="Zeng Q."/>
            <person name="Koehrsen M."/>
            <person name="Alvarado L."/>
            <person name="Berlin A."/>
            <person name="Chapman S.B."/>
            <person name="Chen Z."/>
            <person name="Freedman E."/>
            <person name="Gellesch M."/>
            <person name="Goldberg J."/>
            <person name="Griggs A."/>
            <person name="Gujja S."/>
            <person name="Heilman E.R."/>
            <person name="Heiman D."/>
            <person name="Hepburn T."/>
            <person name="Howarth C."/>
            <person name="Jen D."/>
            <person name="Larson L."/>
            <person name="Mehta T."/>
            <person name="Neiman D."/>
            <person name="Pearson M."/>
            <person name="Roberts A."/>
            <person name="Saif S."/>
            <person name="Shea T."/>
            <person name="Shenoy N."/>
            <person name="Sisk P."/>
            <person name="Stolte C."/>
            <person name="Sykes S."/>
            <person name="Walk T."/>
            <person name="White J."/>
            <person name="Yandava C."/>
            <person name="Haas B."/>
            <person name="Nusbaum C."/>
            <person name="Birren B."/>
        </authorList>
    </citation>
    <scope>NUCLEOTIDE SEQUENCE [LARGE SCALE GENOMIC DNA]</scope>
    <source>
        <strain evidence="3">R3-111a-1</strain>
    </source>
</reference>
<protein>
    <submittedName>
        <fullName evidence="1 2">Uncharacterized protein</fullName>
    </submittedName>
</protein>